<feature type="region of interest" description="Disordered" evidence="1">
    <location>
        <begin position="22"/>
        <end position="53"/>
    </location>
</feature>
<accession>A0A067H3Y8</accession>
<dbReference type="Proteomes" id="UP000027120">
    <property type="component" value="Unassembled WGS sequence"/>
</dbReference>
<evidence type="ECO:0000313" key="3">
    <source>
        <dbReference type="Proteomes" id="UP000027120"/>
    </source>
</evidence>
<sequence>RSPVVPLNLQKMSRMPQFLTDQMGKSKGHHQDFGGSRCPINDIVGTGLGPSRQ</sequence>
<evidence type="ECO:0000256" key="1">
    <source>
        <dbReference type="SAM" id="MobiDB-lite"/>
    </source>
</evidence>
<proteinExistence type="predicted"/>
<feature type="non-terminal residue" evidence="2">
    <location>
        <position position="1"/>
    </location>
</feature>
<dbReference type="AlphaFoldDB" id="A0A067H3Y8"/>
<dbReference type="EMBL" id="KK784873">
    <property type="protein sequence ID" value="KDO85640.1"/>
    <property type="molecule type" value="Genomic_DNA"/>
</dbReference>
<reference evidence="2 3" key="1">
    <citation type="submission" date="2014-04" db="EMBL/GenBank/DDBJ databases">
        <authorList>
            <consortium name="International Citrus Genome Consortium"/>
            <person name="Gmitter F."/>
            <person name="Chen C."/>
            <person name="Farmerie W."/>
            <person name="Harkins T."/>
            <person name="Desany B."/>
            <person name="Mohiuddin M."/>
            <person name="Kodira C."/>
            <person name="Borodovsky M."/>
            <person name="Lomsadze A."/>
            <person name="Burns P."/>
            <person name="Jenkins J."/>
            <person name="Prochnik S."/>
            <person name="Shu S."/>
            <person name="Chapman J."/>
            <person name="Pitluck S."/>
            <person name="Schmutz J."/>
            <person name="Rokhsar D."/>
        </authorList>
    </citation>
    <scope>NUCLEOTIDE SEQUENCE</scope>
</reference>
<name>A0A067H3Y8_CITSI</name>
<evidence type="ECO:0000313" key="2">
    <source>
        <dbReference type="EMBL" id="KDO85640.1"/>
    </source>
</evidence>
<keyword evidence="3" id="KW-1185">Reference proteome</keyword>
<gene>
    <name evidence="2" type="ORF">CISIN_1g0463852mg</name>
</gene>
<protein>
    <submittedName>
        <fullName evidence="2">Uncharacterized protein</fullName>
    </submittedName>
</protein>
<organism evidence="2 3">
    <name type="scientific">Citrus sinensis</name>
    <name type="common">Sweet orange</name>
    <name type="synonym">Citrus aurantium var. sinensis</name>
    <dbReference type="NCBI Taxonomy" id="2711"/>
    <lineage>
        <taxon>Eukaryota</taxon>
        <taxon>Viridiplantae</taxon>
        <taxon>Streptophyta</taxon>
        <taxon>Embryophyta</taxon>
        <taxon>Tracheophyta</taxon>
        <taxon>Spermatophyta</taxon>
        <taxon>Magnoliopsida</taxon>
        <taxon>eudicotyledons</taxon>
        <taxon>Gunneridae</taxon>
        <taxon>Pentapetalae</taxon>
        <taxon>rosids</taxon>
        <taxon>malvids</taxon>
        <taxon>Sapindales</taxon>
        <taxon>Rutaceae</taxon>
        <taxon>Aurantioideae</taxon>
        <taxon>Citrus</taxon>
    </lineage>
</organism>